<accession>K9ZZT0</accession>
<dbReference type="OrthoDB" id="2703022at2"/>
<proteinExistence type="predicted"/>
<dbReference type="GO" id="GO:0051213">
    <property type="term" value="F:dioxygenase activity"/>
    <property type="evidence" value="ECO:0007669"/>
    <property type="project" value="UniProtKB-KW"/>
</dbReference>
<feature type="domain" description="VOC" evidence="1">
    <location>
        <begin position="1"/>
        <end position="116"/>
    </location>
</feature>
<dbReference type="KEGG" id="dpd:Deipe_0881"/>
<keyword evidence="2" id="KW-0223">Dioxygenase</keyword>
<organism evidence="2 3">
    <name type="scientific">Deinococcus peraridilitoris (strain DSM 19664 / LMG 22246 / CIP 109416 / KR-200)</name>
    <dbReference type="NCBI Taxonomy" id="937777"/>
    <lineage>
        <taxon>Bacteria</taxon>
        <taxon>Thermotogati</taxon>
        <taxon>Deinococcota</taxon>
        <taxon>Deinococci</taxon>
        <taxon>Deinococcales</taxon>
        <taxon>Deinococcaceae</taxon>
        <taxon>Deinococcus</taxon>
    </lineage>
</organism>
<dbReference type="Gene3D" id="3.10.180.10">
    <property type="entry name" value="2,3-Dihydroxybiphenyl 1,2-Dioxygenase, domain 1"/>
    <property type="match status" value="1"/>
</dbReference>
<name>K9ZZT0_DEIPD</name>
<dbReference type="InterPro" id="IPR037523">
    <property type="entry name" value="VOC_core"/>
</dbReference>
<dbReference type="HOGENOM" id="CLU_105391_0_0_0"/>
<gene>
    <name evidence="2" type="ordered locus">Deipe_0881</name>
</gene>
<protein>
    <submittedName>
        <fullName evidence="2">Putative ring-cleavage extradiol dioxygenase</fullName>
    </submittedName>
</protein>
<dbReference type="SUPFAM" id="SSF54593">
    <property type="entry name" value="Glyoxalase/Bleomycin resistance protein/Dihydroxybiphenyl dioxygenase"/>
    <property type="match status" value="1"/>
</dbReference>
<dbReference type="Proteomes" id="UP000010467">
    <property type="component" value="Chromosome"/>
</dbReference>
<evidence type="ECO:0000313" key="2">
    <source>
        <dbReference type="EMBL" id="AFZ66452.1"/>
    </source>
</evidence>
<evidence type="ECO:0000259" key="1">
    <source>
        <dbReference type="PROSITE" id="PS51819"/>
    </source>
</evidence>
<keyword evidence="2" id="KW-0560">Oxidoreductase</keyword>
<keyword evidence="3" id="KW-1185">Reference proteome</keyword>
<sequence>MDIQTLSLRSRDLARQQAFYAGTLGLDTERTGESRLHVHVGTTLLEFVHDPQFAGFYHFAFTVPENQIAEAREWLGRRVTLLTDGQNQELFHSPQFNTHNVYFDDADGNIAELIARHDLPNASTEVFGAGSLLHVSEIGLVVPDVAQYVQHLSTRHGLQPYKGESDTFTAVGTSEGMFITVPEARGWFPVNRPAPCAPFELVARTPRGTFRYTHHCPAQEVSP</sequence>
<dbReference type="EMBL" id="CP003382">
    <property type="protein sequence ID" value="AFZ66452.1"/>
    <property type="molecule type" value="Genomic_DNA"/>
</dbReference>
<evidence type="ECO:0000313" key="3">
    <source>
        <dbReference type="Proteomes" id="UP000010467"/>
    </source>
</evidence>
<dbReference type="InterPro" id="IPR029068">
    <property type="entry name" value="Glyas_Bleomycin-R_OHBP_Dase"/>
</dbReference>
<dbReference type="RefSeq" id="WP_015234762.1">
    <property type="nucleotide sequence ID" value="NC_019793.1"/>
</dbReference>
<dbReference type="AlphaFoldDB" id="K9ZZT0"/>
<reference evidence="3" key="1">
    <citation type="submission" date="2012-03" db="EMBL/GenBank/DDBJ databases">
        <title>Complete sequence of chromosome of Deinococcus peraridilitoris DSM 19664.</title>
        <authorList>
            <person name="Lucas S."/>
            <person name="Copeland A."/>
            <person name="Lapidus A."/>
            <person name="Glavina del Rio T."/>
            <person name="Dalin E."/>
            <person name="Tice H."/>
            <person name="Bruce D."/>
            <person name="Goodwin L."/>
            <person name="Pitluck S."/>
            <person name="Peters L."/>
            <person name="Mikhailova N."/>
            <person name="Lu M."/>
            <person name="Kyrpides N."/>
            <person name="Mavromatis K."/>
            <person name="Ivanova N."/>
            <person name="Brettin T."/>
            <person name="Detter J.C."/>
            <person name="Han C."/>
            <person name="Larimer F."/>
            <person name="Land M."/>
            <person name="Hauser L."/>
            <person name="Markowitz V."/>
            <person name="Cheng J.-F."/>
            <person name="Hugenholtz P."/>
            <person name="Woyke T."/>
            <person name="Wu D."/>
            <person name="Pukall R."/>
            <person name="Steenblock K."/>
            <person name="Brambilla E."/>
            <person name="Klenk H.-P."/>
            <person name="Eisen J.A."/>
        </authorList>
    </citation>
    <scope>NUCLEOTIDE SEQUENCE [LARGE SCALE GENOMIC DNA]</scope>
    <source>
        <strain evidence="3">DSM 19664 / LMG 22246 / CIP 109416 / KR-200</strain>
    </source>
</reference>
<dbReference type="PATRIC" id="fig|937777.3.peg.888"/>
<dbReference type="eggNOG" id="COG0346">
    <property type="taxonomic scope" value="Bacteria"/>
</dbReference>
<dbReference type="PROSITE" id="PS51819">
    <property type="entry name" value="VOC"/>
    <property type="match status" value="1"/>
</dbReference>
<dbReference type="STRING" id="937777.Deipe_0881"/>